<dbReference type="PANTHER" id="PTHR33692">
    <property type="entry name" value="RIBOSOME MATURATION FACTOR RIMM"/>
    <property type="match status" value="1"/>
</dbReference>
<proteinExistence type="inferred from homology"/>
<evidence type="ECO:0000256" key="5">
    <source>
        <dbReference type="HAMAP-Rule" id="MF_00014"/>
    </source>
</evidence>
<protein>
    <recommendedName>
        <fullName evidence="5">Ribosome maturation factor RimM</fullName>
    </recommendedName>
</protein>
<evidence type="ECO:0000313" key="10">
    <source>
        <dbReference type="Proteomes" id="UP000325614"/>
    </source>
</evidence>
<dbReference type="InterPro" id="IPR002676">
    <property type="entry name" value="RimM_N"/>
</dbReference>
<dbReference type="Proteomes" id="UP000325614">
    <property type="component" value="Chromosome"/>
</dbReference>
<dbReference type="Pfam" id="PF01782">
    <property type="entry name" value="RimM"/>
    <property type="match status" value="1"/>
</dbReference>
<evidence type="ECO:0000256" key="4">
    <source>
        <dbReference type="ARBA" id="ARBA00023186"/>
    </source>
</evidence>
<feature type="domain" description="RimM N-terminal" evidence="7">
    <location>
        <begin position="75"/>
        <end position="156"/>
    </location>
</feature>
<comment type="similarity">
    <text evidence="5">Belongs to the RimM family.</text>
</comment>
<dbReference type="Pfam" id="PF24986">
    <property type="entry name" value="PRC_RimM"/>
    <property type="match status" value="1"/>
</dbReference>
<dbReference type="InterPro" id="IPR036976">
    <property type="entry name" value="RimM_N_sf"/>
</dbReference>
<sequence length="250" mass="25951">MTKRERSRQRSASSLPQDPSRDTQTGTTRLASGRGRGGGASVEPTERGADTPASDASPHGGGGQAAPRRDDLVLVGEFGRAHGLRGEVRLKSFTGDPQAIAGYRPLIGTDGRTYALGAVRPAPGAAPDMLIATVEGIATREAAEALNRVRLSVERDRLPPPEEEDEFLLADLIGLAVVDETGALVGTVVDVPNYGGGDLLDIRSAATGATALLPFVKAFVPTVDIAGRRVVVALPDDFFAPARPEPGDAA</sequence>
<dbReference type="GO" id="GO:0005840">
    <property type="term" value="C:ribosome"/>
    <property type="evidence" value="ECO:0007669"/>
    <property type="project" value="InterPro"/>
</dbReference>
<keyword evidence="1 5" id="KW-0963">Cytoplasm</keyword>
<evidence type="ECO:0000259" key="8">
    <source>
        <dbReference type="Pfam" id="PF24986"/>
    </source>
</evidence>
<name>A0A5P9JTR7_9HYPH</name>
<dbReference type="InterPro" id="IPR011961">
    <property type="entry name" value="RimM"/>
</dbReference>
<keyword evidence="4 5" id="KW-0143">Chaperone</keyword>
<comment type="subcellular location">
    <subcellularLocation>
        <location evidence="5">Cytoplasm</location>
    </subcellularLocation>
</comment>
<dbReference type="KEGG" id="mico:GDR74_01665"/>
<comment type="function">
    <text evidence="5">An accessory protein needed during the final step in the assembly of 30S ribosomal subunit, possibly for assembly of the head region. Essential for efficient processing of 16S rRNA. May be needed both before and after RbfA during the maturation of 16S rRNA. It has affinity for free ribosomal 30S subunits but not for 70S ribosomes.</text>
</comment>
<dbReference type="GO" id="GO:0005737">
    <property type="term" value="C:cytoplasm"/>
    <property type="evidence" value="ECO:0007669"/>
    <property type="project" value="UniProtKB-SubCell"/>
</dbReference>
<gene>
    <name evidence="5 9" type="primary">rimM</name>
    <name evidence="9" type="ORF">GDR74_01665</name>
</gene>
<reference evidence="9 10" key="1">
    <citation type="submission" date="2019-10" db="EMBL/GenBank/DDBJ databases">
        <title>Isolation, Identification of Microvirga thermotolerans HR1, a novel thermophilic bacterium and Comparative Genomics of the genus Microvirga.</title>
        <authorList>
            <person name="Li J."/>
            <person name="Zhang W."/>
            <person name="Lin M."/>
            <person name="Wang J."/>
        </authorList>
    </citation>
    <scope>NUCLEOTIDE SEQUENCE [LARGE SCALE GENOMIC DNA]</scope>
    <source>
        <strain evidence="9 10">HR1</strain>
    </source>
</reference>
<dbReference type="GO" id="GO:0043022">
    <property type="term" value="F:ribosome binding"/>
    <property type="evidence" value="ECO:0007669"/>
    <property type="project" value="InterPro"/>
</dbReference>
<keyword evidence="2 5" id="KW-0690">Ribosome biogenesis</keyword>
<dbReference type="AlphaFoldDB" id="A0A5P9JTR7"/>
<evidence type="ECO:0000256" key="6">
    <source>
        <dbReference type="SAM" id="MobiDB-lite"/>
    </source>
</evidence>
<organism evidence="9 10">
    <name type="scientific">Microvirga thermotolerans</name>
    <dbReference type="NCBI Taxonomy" id="2651334"/>
    <lineage>
        <taxon>Bacteria</taxon>
        <taxon>Pseudomonadati</taxon>
        <taxon>Pseudomonadota</taxon>
        <taxon>Alphaproteobacteria</taxon>
        <taxon>Hyphomicrobiales</taxon>
        <taxon>Methylobacteriaceae</taxon>
        <taxon>Microvirga</taxon>
    </lineage>
</organism>
<dbReference type="SUPFAM" id="SSF50346">
    <property type="entry name" value="PRC-barrel domain"/>
    <property type="match status" value="1"/>
</dbReference>
<accession>A0A5P9JTR7</accession>
<evidence type="ECO:0000256" key="2">
    <source>
        <dbReference type="ARBA" id="ARBA00022517"/>
    </source>
</evidence>
<dbReference type="EMBL" id="CP045423">
    <property type="protein sequence ID" value="QFU15026.1"/>
    <property type="molecule type" value="Genomic_DNA"/>
</dbReference>
<dbReference type="InterPro" id="IPR011033">
    <property type="entry name" value="PRC_barrel-like_sf"/>
</dbReference>
<keyword evidence="3 5" id="KW-0698">rRNA processing</keyword>
<dbReference type="SUPFAM" id="SSF50447">
    <property type="entry name" value="Translation proteins"/>
    <property type="match status" value="1"/>
</dbReference>
<evidence type="ECO:0000313" key="9">
    <source>
        <dbReference type="EMBL" id="QFU15026.1"/>
    </source>
</evidence>
<evidence type="ECO:0000256" key="3">
    <source>
        <dbReference type="ARBA" id="ARBA00022552"/>
    </source>
</evidence>
<dbReference type="GO" id="GO:0042274">
    <property type="term" value="P:ribosomal small subunit biogenesis"/>
    <property type="evidence" value="ECO:0007669"/>
    <property type="project" value="UniProtKB-UniRule"/>
</dbReference>
<evidence type="ECO:0000256" key="1">
    <source>
        <dbReference type="ARBA" id="ARBA00022490"/>
    </source>
</evidence>
<dbReference type="PANTHER" id="PTHR33692:SF1">
    <property type="entry name" value="RIBOSOME MATURATION FACTOR RIMM"/>
    <property type="match status" value="1"/>
</dbReference>
<dbReference type="HAMAP" id="MF_00014">
    <property type="entry name" value="Ribosome_mat_RimM"/>
    <property type="match status" value="1"/>
</dbReference>
<feature type="region of interest" description="Disordered" evidence="6">
    <location>
        <begin position="1"/>
        <end position="70"/>
    </location>
</feature>
<feature type="domain" description="Ribosome maturation factor RimM PRC barrel" evidence="8">
    <location>
        <begin position="171"/>
        <end position="237"/>
    </location>
</feature>
<dbReference type="Gene3D" id="2.40.30.60">
    <property type="entry name" value="RimM"/>
    <property type="match status" value="1"/>
</dbReference>
<dbReference type="InterPro" id="IPR009000">
    <property type="entry name" value="Transl_B-barrel_sf"/>
</dbReference>
<dbReference type="NCBIfam" id="TIGR02273">
    <property type="entry name" value="16S_RimM"/>
    <property type="match status" value="1"/>
</dbReference>
<comment type="subunit">
    <text evidence="5">Binds ribosomal protein uS19.</text>
</comment>
<dbReference type="Gene3D" id="2.30.30.240">
    <property type="entry name" value="PRC-barrel domain"/>
    <property type="match status" value="1"/>
</dbReference>
<evidence type="ECO:0000259" key="7">
    <source>
        <dbReference type="Pfam" id="PF01782"/>
    </source>
</evidence>
<dbReference type="InterPro" id="IPR056792">
    <property type="entry name" value="PRC_RimM"/>
</dbReference>
<dbReference type="GO" id="GO:0006364">
    <property type="term" value="P:rRNA processing"/>
    <property type="evidence" value="ECO:0007669"/>
    <property type="project" value="UniProtKB-UniRule"/>
</dbReference>
<comment type="domain">
    <text evidence="5">The PRC barrel domain binds ribosomal protein uS19.</text>
</comment>
<keyword evidence="10" id="KW-1185">Reference proteome</keyword>